<dbReference type="InterPro" id="IPR049945">
    <property type="entry name" value="AAA_22"/>
</dbReference>
<dbReference type="Gene3D" id="3.40.50.300">
    <property type="entry name" value="P-loop containing nucleotide triphosphate hydrolases"/>
    <property type="match status" value="1"/>
</dbReference>
<gene>
    <name evidence="3" type="ORF">ACFPPB_15930</name>
</gene>
<reference evidence="4" key="1">
    <citation type="journal article" date="2019" name="Int. J. Syst. Evol. Microbiol.">
        <title>The Global Catalogue of Microorganisms (GCM) 10K type strain sequencing project: providing services to taxonomists for standard genome sequencing and annotation.</title>
        <authorList>
            <consortium name="The Broad Institute Genomics Platform"/>
            <consortium name="The Broad Institute Genome Sequencing Center for Infectious Disease"/>
            <person name="Wu L."/>
            <person name="Ma J."/>
        </authorList>
    </citation>
    <scope>NUCLEOTIDE SEQUENCE [LARGE SCALE GENOMIC DNA]</scope>
    <source>
        <strain evidence="4">CGMCC 1.13587</strain>
    </source>
</reference>
<feature type="compositionally biased region" description="Basic residues" evidence="1">
    <location>
        <begin position="329"/>
        <end position="338"/>
    </location>
</feature>
<name>A0ABW0T172_9GAMM</name>
<dbReference type="InterPro" id="IPR027417">
    <property type="entry name" value="P-loop_NTPase"/>
</dbReference>
<dbReference type="SUPFAM" id="SSF52540">
    <property type="entry name" value="P-loop containing nucleoside triphosphate hydrolases"/>
    <property type="match status" value="1"/>
</dbReference>
<sequence length="348" mass="39108">MLLTGTLEHAHFKAWEREARVCITHASKGTLVFVVGPSGAGKSTLRSHLEGTSYRSDADPSKNQIPLVSVLATNSESGYFSSKDFYSRMLGQLGDPFRREGTLAGSPQAKQMTPEQLDFLGEPFWDSIRVSMTETKIRRAFECLAQAVHLQAIFVDEAQSMCLTHVNRSPSDHLESLKILAERLGIIIFLFGTYDLLDIWNHSAQLNRRSHLIHLQRYDTDLDADRAAFYSVLRMYSKAIGFEEPATLSKHAETVLAWTFGVFGEVEKLFERARFTALAQGRDGLRWQDIEEAKYTPIQTERLKHEIETGEARVKGELPKPAKAAPTKRGSKHPGRRNPVRDPCGPQP</sequence>
<evidence type="ECO:0000313" key="4">
    <source>
        <dbReference type="Proteomes" id="UP001596111"/>
    </source>
</evidence>
<protein>
    <submittedName>
        <fullName evidence="3">TniB family NTP-binding protein</fullName>
    </submittedName>
</protein>
<feature type="region of interest" description="Disordered" evidence="1">
    <location>
        <begin position="306"/>
        <end position="348"/>
    </location>
</feature>
<feature type="compositionally biased region" description="Basic and acidic residues" evidence="1">
    <location>
        <begin position="306"/>
        <end position="320"/>
    </location>
</feature>
<proteinExistence type="predicted"/>
<comment type="caution">
    <text evidence="3">The sequence shown here is derived from an EMBL/GenBank/DDBJ whole genome shotgun (WGS) entry which is preliminary data.</text>
</comment>
<dbReference type="EMBL" id="JBHSNG010000021">
    <property type="protein sequence ID" value="MFC5582609.1"/>
    <property type="molecule type" value="Genomic_DNA"/>
</dbReference>
<dbReference type="InterPro" id="IPR003593">
    <property type="entry name" value="AAA+_ATPase"/>
</dbReference>
<keyword evidence="4" id="KW-1185">Reference proteome</keyword>
<feature type="domain" description="AAA+ ATPase" evidence="2">
    <location>
        <begin position="28"/>
        <end position="219"/>
    </location>
</feature>
<dbReference type="Proteomes" id="UP001596111">
    <property type="component" value="Unassembled WGS sequence"/>
</dbReference>
<evidence type="ECO:0000259" key="2">
    <source>
        <dbReference type="SMART" id="SM00382"/>
    </source>
</evidence>
<evidence type="ECO:0000313" key="3">
    <source>
        <dbReference type="EMBL" id="MFC5582609.1"/>
    </source>
</evidence>
<dbReference type="SMART" id="SM00382">
    <property type="entry name" value="AAA"/>
    <property type="match status" value="1"/>
</dbReference>
<dbReference type="RefSeq" id="WP_377328859.1">
    <property type="nucleotide sequence ID" value="NZ_JBHSNG010000021.1"/>
</dbReference>
<dbReference type="Pfam" id="PF13401">
    <property type="entry name" value="AAA_22"/>
    <property type="match status" value="1"/>
</dbReference>
<organism evidence="3 4">
    <name type="scientific">Rhodanobacter terrae</name>
    <dbReference type="NCBI Taxonomy" id="418647"/>
    <lineage>
        <taxon>Bacteria</taxon>
        <taxon>Pseudomonadati</taxon>
        <taxon>Pseudomonadota</taxon>
        <taxon>Gammaproteobacteria</taxon>
        <taxon>Lysobacterales</taxon>
        <taxon>Rhodanobacteraceae</taxon>
        <taxon>Rhodanobacter</taxon>
    </lineage>
</organism>
<evidence type="ECO:0000256" key="1">
    <source>
        <dbReference type="SAM" id="MobiDB-lite"/>
    </source>
</evidence>
<accession>A0ABW0T172</accession>